<proteinExistence type="predicted"/>
<dbReference type="SUPFAM" id="SSF53335">
    <property type="entry name" value="S-adenosyl-L-methionine-dependent methyltransferases"/>
    <property type="match status" value="1"/>
</dbReference>
<dbReference type="Gene3D" id="3.40.50.150">
    <property type="entry name" value="Vaccinia Virus protein VP39"/>
    <property type="match status" value="1"/>
</dbReference>
<keyword evidence="3" id="KW-0808">Transferase</keyword>
<dbReference type="PANTHER" id="PTHR45128">
    <property type="entry name" value="METHYLTRANSFERASE TYPE 11"/>
    <property type="match status" value="1"/>
</dbReference>
<dbReference type="InterPro" id="IPR029063">
    <property type="entry name" value="SAM-dependent_MTases_sf"/>
</dbReference>
<evidence type="ECO:0000313" key="3">
    <source>
        <dbReference type="EMBL" id="AIC15684.1"/>
    </source>
</evidence>
<keyword evidence="3" id="KW-0489">Methyltransferase</keyword>
<keyword evidence="4" id="KW-1185">Reference proteome</keyword>
<gene>
    <name evidence="3" type="ORF">NVIE_014430</name>
</gene>
<feature type="domain" description="S-adenosylmethionine-dependent methyltransferase Rv2258c-like winged HTH" evidence="2">
    <location>
        <begin position="26"/>
        <end position="96"/>
    </location>
</feature>
<evidence type="ECO:0000259" key="1">
    <source>
        <dbReference type="Pfam" id="PF13847"/>
    </source>
</evidence>
<dbReference type="InterPro" id="IPR053173">
    <property type="entry name" value="SAM-binding_MTase"/>
</dbReference>
<dbReference type="InterPro" id="IPR036388">
    <property type="entry name" value="WH-like_DNA-bd_sf"/>
</dbReference>
<protein>
    <submittedName>
        <fullName evidence="3">Methyltransferase type 12</fullName>
    </submittedName>
</protein>
<dbReference type="InterPro" id="IPR048711">
    <property type="entry name" value="WHD_Rv2258c"/>
</dbReference>
<dbReference type="KEGG" id="nvn:NVIE_014430"/>
<dbReference type="InterPro" id="IPR025714">
    <property type="entry name" value="Methyltranfer_dom"/>
</dbReference>
<dbReference type="STRING" id="926571.NVIE_014430"/>
<dbReference type="InterPro" id="IPR036390">
    <property type="entry name" value="WH_DNA-bd_sf"/>
</dbReference>
<dbReference type="CDD" id="cd02440">
    <property type="entry name" value="AdoMet_MTases"/>
    <property type="match status" value="1"/>
</dbReference>
<dbReference type="AlphaFoldDB" id="A0A060HGC8"/>
<sequence>MHMVDEAKLNEFIGKVVSDMGGGVGALLAFVGDRLGLYRAMAGAGPMTSDALAQKTGANPRMIKEWLASQAAGGYVSYDAKTGTYTLPEEQAMALAQEGGPAFMQGGFQILVSLFKDEQKIIEAVRTGRGLSWGDHEKCLFEGTERFFRPAYNANLVKSWIPALDGVEAKLKKGAKMADVGCGHGASTILLAKVYPNSKFYGFDYHEPSIEWAKKQAEKEGVADRVTFQVARSTDFPGDDYDVVAFFDCLHDMVDPYGAAAHTYRALKNKDSTMLIVEPYAEDKLEDNLNPLGRLFYSASTAICVPASLAQGGPGLGAQAGEKKIREVVEKGGFTRFRRATRSPVNLVYEARP</sequence>
<dbReference type="GO" id="GO:0032259">
    <property type="term" value="P:methylation"/>
    <property type="evidence" value="ECO:0007669"/>
    <property type="project" value="UniProtKB-KW"/>
</dbReference>
<dbReference type="Gene3D" id="1.10.10.10">
    <property type="entry name" value="Winged helix-like DNA-binding domain superfamily/Winged helix DNA-binding domain"/>
    <property type="match status" value="1"/>
</dbReference>
<dbReference type="Proteomes" id="UP000027093">
    <property type="component" value="Chromosome"/>
</dbReference>
<dbReference type="PANTHER" id="PTHR45128:SF2">
    <property type="entry name" value="METHYLTRANSFERASE DOMAIN-CONTAINING PROTEIN"/>
    <property type="match status" value="1"/>
</dbReference>
<evidence type="ECO:0000259" key="2">
    <source>
        <dbReference type="Pfam" id="PF21320"/>
    </source>
</evidence>
<dbReference type="HOGENOM" id="CLU_063529_0_0_2"/>
<evidence type="ECO:0000313" key="4">
    <source>
        <dbReference type="Proteomes" id="UP000027093"/>
    </source>
</evidence>
<reference evidence="3 4" key="1">
    <citation type="journal article" date="2014" name="Int. J. Syst. Evol. Microbiol.">
        <title>Nitrososphaera viennensis gen. nov., sp. nov., an aerobic and mesophilic, ammonia-oxidizing archaeon from soil and a member of the archaeal phylum Thaumarchaeota.</title>
        <authorList>
            <person name="Stieglmeier M."/>
            <person name="Klingl A."/>
            <person name="Alves R.J."/>
            <person name="Rittmann S.K."/>
            <person name="Melcher M."/>
            <person name="Leisch N."/>
            <person name="Schleper C."/>
        </authorList>
    </citation>
    <scope>NUCLEOTIDE SEQUENCE [LARGE SCALE GENOMIC DNA]</scope>
    <source>
        <strain evidence="3">EN76</strain>
    </source>
</reference>
<feature type="domain" description="Methyltransferase" evidence="1">
    <location>
        <begin position="172"/>
        <end position="288"/>
    </location>
</feature>
<dbReference type="EMBL" id="CP007536">
    <property type="protein sequence ID" value="AIC15684.1"/>
    <property type="molecule type" value="Genomic_DNA"/>
</dbReference>
<name>A0A060HGC8_9ARCH</name>
<dbReference type="GO" id="GO:0008168">
    <property type="term" value="F:methyltransferase activity"/>
    <property type="evidence" value="ECO:0007669"/>
    <property type="project" value="UniProtKB-KW"/>
</dbReference>
<accession>A0A060HGC8</accession>
<dbReference type="Pfam" id="PF21320">
    <property type="entry name" value="WHD_Rv2258c"/>
    <property type="match status" value="1"/>
</dbReference>
<dbReference type="SUPFAM" id="SSF46785">
    <property type="entry name" value="Winged helix' DNA-binding domain"/>
    <property type="match status" value="1"/>
</dbReference>
<dbReference type="Pfam" id="PF13847">
    <property type="entry name" value="Methyltransf_31"/>
    <property type="match status" value="1"/>
</dbReference>
<organism evidence="3 4">
    <name type="scientific">Nitrososphaera viennensis EN76</name>
    <dbReference type="NCBI Taxonomy" id="926571"/>
    <lineage>
        <taxon>Archaea</taxon>
        <taxon>Nitrososphaerota</taxon>
        <taxon>Nitrososphaeria</taxon>
        <taxon>Nitrososphaerales</taxon>
        <taxon>Nitrososphaeraceae</taxon>
        <taxon>Nitrososphaera</taxon>
    </lineage>
</organism>